<keyword evidence="2" id="KW-0804">Transcription</keyword>
<evidence type="ECO:0000313" key="5">
    <source>
        <dbReference type="Proteomes" id="UP000615455"/>
    </source>
</evidence>
<dbReference type="InterPro" id="IPR001034">
    <property type="entry name" value="DeoR_HTH"/>
</dbReference>
<dbReference type="RefSeq" id="WP_189011172.1">
    <property type="nucleotide sequence ID" value="NZ_BMHE01000008.1"/>
</dbReference>
<accession>A0ABQ1EK73</accession>
<evidence type="ECO:0000256" key="2">
    <source>
        <dbReference type="ARBA" id="ARBA00023163"/>
    </source>
</evidence>
<name>A0ABQ1EK73_9BACL</name>
<evidence type="ECO:0000313" key="4">
    <source>
        <dbReference type="EMBL" id="GFZ75785.1"/>
    </source>
</evidence>
<evidence type="ECO:0000256" key="1">
    <source>
        <dbReference type="ARBA" id="ARBA00023015"/>
    </source>
</evidence>
<keyword evidence="5" id="KW-1185">Reference proteome</keyword>
<protein>
    <recommendedName>
        <fullName evidence="3">HTH deoR-type domain-containing protein</fullName>
    </recommendedName>
</protein>
<feature type="domain" description="HTH deoR-type" evidence="3">
    <location>
        <begin position="20"/>
        <end position="45"/>
    </location>
</feature>
<reference evidence="5" key="1">
    <citation type="journal article" date="2019" name="Int. J. Syst. Evol. Microbiol.">
        <title>The Global Catalogue of Microorganisms (GCM) 10K type strain sequencing project: providing services to taxonomists for standard genome sequencing and annotation.</title>
        <authorList>
            <consortium name="The Broad Institute Genomics Platform"/>
            <consortium name="The Broad Institute Genome Sequencing Center for Infectious Disease"/>
            <person name="Wu L."/>
            <person name="Ma J."/>
        </authorList>
    </citation>
    <scope>NUCLEOTIDE SEQUENCE [LARGE SCALE GENOMIC DNA]</scope>
    <source>
        <strain evidence="5">CGMCC 1.15043</strain>
    </source>
</reference>
<dbReference type="Pfam" id="PF08220">
    <property type="entry name" value="HTH_DeoR"/>
    <property type="match status" value="1"/>
</dbReference>
<sequence>MFLPTLGSPEWQIYKATHEMALRRDLEKLGLAGLLSRTFGGAILIGNDTPG</sequence>
<proteinExistence type="predicted"/>
<comment type="caution">
    <text evidence="4">The sequence shown here is derived from an EMBL/GenBank/DDBJ whole genome shotgun (WGS) entry which is preliminary data.</text>
</comment>
<dbReference type="Proteomes" id="UP000615455">
    <property type="component" value="Unassembled WGS sequence"/>
</dbReference>
<organism evidence="4 5">
    <name type="scientific">Paenibacillus marchantiophytorum</name>
    <dbReference type="NCBI Taxonomy" id="1619310"/>
    <lineage>
        <taxon>Bacteria</taxon>
        <taxon>Bacillati</taxon>
        <taxon>Bacillota</taxon>
        <taxon>Bacilli</taxon>
        <taxon>Bacillales</taxon>
        <taxon>Paenibacillaceae</taxon>
        <taxon>Paenibacillus</taxon>
    </lineage>
</organism>
<dbReference type="EMBL" id="BMHE01000008">
    <property type="protein sequence ID" value="GFZ75785.1"/>
    <property type="molecule type" value="Genomic_DNA"/>
</dbReference>
<evidence type="ECO:0000259" key="3">
    <source>
        <dbReference type="Pfam" id="PF08220"/>
    </source>
</evidence>
<keyword evidence="1" id="KW-0805">Transcription regulation</keyword>
<gene>
    <name evidence="4" type="ORF">GCM10008018_21260</name>
</gene>